<protein>
    <submittedName>
        <fullName evidence="2">Uncharacterized protein</fullName>
    </submittedName>
</protein>
<dbReference type="Proteomes" id="UP000799439">
    <property type="component" value="Unassembled WGS sequence"/>
</dbReference>
<keyword evidence="3" id="KW-1185">Reference proteome</keyword>
<comment type="caution">
    <text evidence="2">The sequence shown here is derived from an EMBL/GenBank/DDBJ whole genome shotgun (WGS) entry which is preliminary data.</text>
</comment>
<evidence type="ECO:0000313" key="2">
    <source>
        <dbReference type="EMBL" id="KAF2148433.1"/>
    </source>
</evidence>
<evidence type="ECO:0000313" key="3">
    <source>
        <dbReference type="Proteomes" id="UP000799439"/>
    </source>
</evidence>
<proteinExistence type="predicted"/>
<dbReference type="AlphaFoldDB" id="A0A9P4IQY3"/>
<sequence>MPTTTTTTTTTTTESTTTPSNMPTTTTTSSTMSTTTTTATTSAPTTTTTTTATTSAPTTTTIATTTTTTTASPIPTYVMKATSGAFTGNTVGANSGSQYALMLSWDLSSYSTATFTYNSDTRYLYHGSNIILCNYGSTQSTAPDTYANLYLDPPAYATSPTLSAGGYYAPVTWTVSSDGTLSGLCIGTISGTSMDYPRLIAGTTANQAFFALLPGDSDVPTGYQEVNFKLVKQ</sequence>
<reference evidence="2" key="1">
    <citation type="journal article" date="2020" name="Stud. Mycol.">
        <title>101 Dothideomycetes genomes: a test case for predicting lifestyles and emergence of pathogens.</title>
        <authorList>
            <person name="Haridas S."/>
            <person name="Albert R."/>
            <person name="Binder M."/>
            <person name="Bloem J."/>
            <person name="Labutti K."/>
            <person name="Salamov A."/>
            <person name="Andreopoulos B."/>
            <person name="Baker S."/>
            <person name="Barry K."/>
            <person name="Bills G."/>
            <person name="Bluhm B."/>
            <person name="Cannon C."/>
            <person name="Castanera R."/>
            <person name="Culley D."/>
            <person name="Daum C."/>
            <person name="Ezra D."/>
            <person name="Gonzalez J."/>
            <person name="Henrissat B."/>
            <person name="Kuo A."/>
            <person name="Liang C."/>
            <person name="Lipzen A."/>
            <person name="Lutzoni F."/>
            <person name="Magnuson J."/>
            <person name="Mondo S."/>
            <person name="Nolan M."/>
            <person name="Ohm R."/>
            <person name="Pangilinan J."/>
            <person name="Park H.-J."/>
            <person name="Ramirez L."/>
            <person name="Alfaro M."/>
            <person name="Sun H."/>
            <person name="Tritt A."/>
            <person name="Yoshinaga Y."/>
            <person name="Zwiers L.-H."/>
            <person name="Turgeon B."/>
            <person name="Goodwin S."/>
            <person name="Spatafora J."/>
            <person name="Crous P."/>
            <person name="Grigoriev I."/>
        </authorList>
    </citation>
    <scope>NUCLEOTIDE SEQUENCE</scope>
    <source>
        <strain evidence="2">CBS 260.36</strain>
    </source>
</reference>
<evidence type="ECO:0000256" key="1">
    <source>
        <dbReference type="SAM" id="MobiDB-lite"/>
    </source>
</evidence>
<organism evidence="2 3">
    <name type="scientific">Myriangium duriaei CBS 260.36</name>
    <dbReference type="NCBI Taxonomy" id="1168546"/>
    <lineage>
        <taxon>Eukaryota</taxon>
        <taxon>Fungi</taxon>
        <taxon>Dikarya</taxon>
        <taxon>Ascomycota</taxon>
        <taxon>Pezizomycotina</taxon>
        <taxon>Dothideomycetes</taxon>
        <taxon>Dothideomycetidae</taxon>
        <taxon>Myriangiales</taxon>
        <taxon>Myriangiaceae</taxon>
        <taxon>Myriangium</taxon>
    </lineage>
</organism>
<accession>A0A9P4IQY3</accession>
<dbReference type="EMBL" id="ML996093">
    <property type="protein sequence ID" value="KAF2148433.1"/>
    <property type="molecule type" value="Genomic_DNA"/>
</dbReference>
<name>A0A9P4IQY3_9PEZI</name>
<feature type="region of interest" description="Disordered" evidence="1">
    <location>
        <begin position="1"/>
        <end position="55"/>
    </location>
</feature>
<gene>
    <name evidence="2" type="ORF">K461DRAFT_324771</name>
</gene>